<accession>A0A2I2KPK9</accession>
<protein>
    <submittedName>
        <fullName evidence="2">Uncharacterized protein</fullName>
    </submittedName>
</protein>
<dbReference type="Proteomes" id="UP000234331">
    <property type="component" value="Unassembled WGS sequence"/>
</dbReference>
<evidence type="ECO:0000256" key="1">
    <source>
        <dbReference type="SAM" id="MobiDB-lite"/>
    </source>
</evidence>
<evidence type="ECO:0000313" key="2">
    <source>
        <dbReference type="EMBL" id="SNQ47607.1"/>
    </source>
</evidence>
<feature type="region of interest" description="Disordered" evidence="1">
    <location>
        <begin position="1"/>
        <end position="31"/>
    </location>
</feature>
<proteinExistence type="predicted"/>
<evidence type="ECO:0000313" key="3">
    <source>
        <dbReference type="Proteomes" id="UP000234331"/>
    </source>
</evidence>
<dbReference type="EMBL" id="FZMO01000112">
    <property type="protein sequence ID" value="SNQ47607.1"/>
    <property type="molecule type" value="Genomic_DNA"/>
</dbReference>
<gene>
    <name evidence="2" type="ORF">FRACA_20003</name>
</gene>
<reference evidence="2 3" key="1">
    <citation type="submission" date="2017-06" db="EMBL/GenBank/DDBJ databases">
        <authorList>
            <person name="Kim H.J."/>
            <person name="Triplett B.A."/>
        </authorList>
    </citation>
    <scope>NUCLEOTIDE SEQUENCE [LARGE SCALE GENOMIC DNA]</scope>
    <source>
        <strain evidence="2">FRACA_ARgP5</strain>
    </source>
</reference>
<dbReference type="AlphaFoldDB" id="A0A2I2KPK9"/>
<organism evidence="2 3">
    <name type="scientific">Frankia canadensis</name>
    <dbReference type="NCBI Taxonomy" id="1836972"/>
    <lineage>
        <taxon>Bacteria</taxon>
        <taxon>Bacillati</taxon>
        <taxon>Actinomycetota</taxon>
        <taxon>Actinomycetes</taxon>
        <taxon>Frankiales</taxon>
        <taxon>Frankiaceae</taxon>
        <taxon>Frankia</taxon>
    </lineage>
</organism>
<sequence length="48" mass="5499">MIKVRSIDTGNADGRHPRLPTAQPEQITPLYWELHTTDRDEAERVNGL</sequence>
<keyword evidence="3" id="KW-1185">Reference proteome</keyword>
<name>A0A2I2KPK9_9ACTN</name>
<dbReference type="RefSeq" id="WP_243407424.1">
    <property type="nucleotide sequence ID" value="NZ_FZMO01000112.1"/>
</dbReference>